<dbReference type="EMBL" id="AUWU02000002">
    <property type="protein sequence ID" value="KAH0576163.1"/>
    <property type="molecule type" value="Genomic_DNA"/>
</dbReference>
<comment type="caution">
    <text evidence="1">The sequence shown here is derived from an EMBL/GenBank/DDBJ whole genome shotgun (WGS) entry which is preliminary data.</text>
</comment>
<dbReference type="GeneID" id="94295743"/>
<evidence type="ECO:0000313" key="1">
    <source>
        <dbReference type="EMBL" id="KAH0576163.1"/>
    </source>
</evidence>
<dbReference type="KEGG" id="ssao:94295743"/>
<protein>
    <submittedName>
        <fullName evidence="1">Myb-like DNA-binding domain-containing protein</fullName>
    </submittedName>
</protein>
<proteinExistence type="predicted"/>
<dbReference type="InterPro" id="IPR009057">
    <property type="entry name" value="Homeodomain-like_sf"/>
</dbReference>
<sequence length="107" mass="12897">MLIRNINSYYSHQNFIMVNYHWSDIEEVTLCNLVKAQGKQWYNIQQIYFPQLTVNQIKSKSSIFKKKTENKFNTRDDIKEFIANCNTLKRKSRHHLLNEIIQIFGNQ</sequence>
<dbReference type="RefSeq" id="XP_067766936.1">
    <property type="nucleotide sequence ID" value="XM_067905619.1"/>
</dbReference>
<dbReference type="GO" id="GO:0003677">
    <property type="term" value="F:DNA binding"/>
    <property type="evidence" value="ECO:0007669"/>
    <property type="project" value="UniProtKB-KW"/>
</dbReference>
<dbReference type="SUPFAM" id="SSF46689">
    <property type="entry name" value="Homeodomain-like"/>
    <property type="match status" value="1"/>
</dbReference>
<evidence type="ECO:0000313" key="2">
    <source>
        <dbReference type="Proteomes" id="UP000018208"/>
    </source>
</evidence>
<name>A0A9P8LY42_9EUKA</name>
<organism evidence="1 2">
    <name type="scientific">Spironucleus salmonicida</name>
    <dbReference type="NCBI Taxonomy" id="348837"/>
    <lineage>
        <taxon>Eukaryota</taxon>
        <taxon>Metamonada</taxon>
        <taxon>Diplomonadida</taxon>
        <taxon>Hexamitidae</taxon>
        <taxon>Hexamitinae</taxon>
        <taxon>Spironucleus</taxon>
    </lineage>
</organism>
<gene>
    <name evidence="1" type="ORF">SS50377_21720</name>
</gene>
<dbReference type="Proteomes" id="UP000018208">
    <property type="component" value="Unassembled WGS sequence"/>
</dbReference>
<accession>A0A9P8LY42</accession>
<dbReference type="AlphaFoldDB" id="A0A9P8LY42"/>
<keyword evidence="2" id="KW-1185">Reference proteome</keyword>
<reference evidence="1 2" key="1">
    <citation type="journal article" date="2014" name="PLoS Genet.">
        <title>The Genome of Spironucleus salmonicida Highlights a Fish Pathogen Adapted to Fluctuating Environments.</title>
        <authorList>
            <person name="Xu F."/>
            <person name="Jerlstrom-Hultqvist J."/>
            <person name="Einarsson E."/>
            <person name="Astvaldsson A."/>
            <person name="Svard S.G."/>
            <person name="Andersson J.O."/>
        </authorList>
    </citation>
    <scope>NUCLEOTIDE SEQUENCE [LARGE SCALE GENOMIC DNA]</scope>
    <source>
        <strain evidence="1 2">ATCC 50377</strain>
    </source>
</reference>